<name>A0ABU8VMP3_9BURK</name>
<reference evidence="1 2" key="1">
    <citation type="submission" date="2024-03" db="EMBL/GenBank/DDBJ databases">
        <title>Novel species of the genus Variovorax.</title>
        <authorList>
            <person name="Liu Q."/>
            <person name="Xin Y.-H."/>
        </authorList>
    </citation>
    <scope>NUCLEOTIDE SEQUENCE [LARGE SCALE GENOMIC DNA]</scope>
    <source>
        <strain evidence="1 2">KACC 18899</strain>
    </source>
</reference>
<proteinExistence type="predicted"/>
<dbReference type="EMBL" id="JBBKZU010000014">
    <property type="protein sequence ID" value="MEJ8814781.1"/>
    <property type="molecule type" value="Genomic_DNA"/>
</dbReference>
<evidence type="ECO:0000313" key="2">
    <source>
        <dbReference type="Proteomes" id="UP001365846"/>
    </source>
</evidence>
<gene>
    <name evidence="1" type="ORF">WKW77_27165</name>
</gene>
<evidence type="ECO:0000313" key="1">
    <source>
        <dbReference type="EMBL" id="MEJ8814781.1"/>
    </source>
</evidence>
<comment type="caution">
    <text evidence="1">The sequence shown here is derived from an EMBL/GenBank/DDBJ whole genome shotgun (WGS) entry which is preliminary data.</text>
</comment>
<keyword evidence="2" id="KW-1185">Reference proteome</keyword>
<accession>A0ABU8VMP3</accession>
<organism evidence="1 2">
    <name type="scientific">Variovorax ureilyticus</name>
    <dbReference type="NCBI Taxonomy" id="1836198"/>
    <lineage>
        <taxon>Bacteria</taxon>
        <taxon>Pseudomonadati</taxon>
        <taxon>Pseudomonadota</taxon>
        <taxon>Betaproteobacteria</taxon>
        <taxon>Burkholderiales</taxon>
        <taxon>Comamonadaceae</taxon>
        <taxon>Variovorax</taxon>
    </lineage>
</organism>
<dbReference type="Proteomes" id="UP001365846">
    <property type="component" value="Unassembled WGS sequence"/>
</dbReference>
<dbReference type="RefSeq" id="WP_340360008.1">
    <property type="nucleotide sequence ID" value="NZ_JBBKZU010000014.1"/>
</dbReference>
<sequence length="196" mass="22289">MDTHRLPAGTARPQRPIEIAFVPWPAIGQRRSARPVSARSRFPAMFSGPHAGITLYRGWNPILAAACREIQQAVEFRGLGFRWVRIEEEDGVAALFYALGERSRFVIDLANSSRRAVVLNTHARADDLVRYIDCVVLDAERLSAEACMVCGAHSRRRNYFGRDLPLCDRHQPEFLNASDEEGLEGLWREAIEWEER</sequence>
<protein>
    <submittedName>
        <fullName evidence="1">Uncharacterized protein</fullName>
    </submittedName>
</protein>